<name>A0A0G2DRF0_9PEZI</name>
<proteinExistence type="predicted"/>
<comment type="caution">
    <text evidence="2">The sequence shown here is derived from an EMBL/GenBank/DDBJ whole genome shotgun (WGS) entry which is preliminary data.</text>
</comment>
<gene>
    <name evidence="2" type="ORF">UCDDS831_g08864</name>
</gene>
<reference evidence="2 3" key="2">
    <citation type="submission" date="2015-05" db="EMBL/GenBank/DDBJ databases">
        <title>Distinctive expansion of gene families associated with plant cell wall degradation and secondary metabolism in the genomes of grapevine trunk pathogens.</title>
        <authorList>
            <person name="Lawrence D.P."/>
            <person name="Travadon R."/>
            <person name="Rolshausen P.E."/>
            <person name="Baumgartner K."/>
        </authorList>
    </citation>
    <scope>NUCLEOTIDE SEQUENCE [LARGE SCALE GENOMIC DNA]</scope>
    <source>
        <strain evidence="2">DS831</strain>
    </source>
</reference>
<evidence type="ECO:0000313" key="2">
    <source>
        <dbReference type="EMBL" id="KKY13582.1"/>
    </source>
</evidence>
<reference evidence="2 3" key="1">
    <citation type="submission" date="2015-03" db="EMBL/GenBank/DDBJ databases">
        <authorList>
            <person name="Morales-Cruz A."/>
            <person name="Amrine K.C."/>
            <person name="Cantu D."/>
        </authorList>
    </citation>
    <scope>NUCLEOTIDE SEQUENCE [LARGE SCALE GENOMIC DNA]</scope>
    <source>
        <strain evidence="2">DS831</strain>
    </source>
</reference>
<dbReference type="EMBL" id="LAQI01000283">
    <property type="protein sequence ID" value="KKY13582.1"/>
    <property type="molecule type" value="Genomic_DNA"/>
</dbReference>
<evidence type="ECO:0000313" key="3">
    <source>
        <dbReference type="Proteomes" id="UP000034182"/>
    </source>
</evidence>
<dbReference type="Proteomes" id="UP000034182">
    <property type="component" value="Unassembled WGS sequence"/>
</dbReference>
<dbReference type="AlphaFoldDB" id="A0A0G2DRF0"/>
<accession>A0A0G2DRF0</accession>
<sequence>MSDGKVERAIWQPSDGNGDPSPELVEKSRTKKPGHPTWKLYTGRNVPKQPTATNPPQFVYLDDKAAWDILHSKHWTAHDRHSVTSPAPKRQRKGIERYDVPQEVQFRDAELVQLRKTLYDSRERETAMENEISNLRQRAALYHRAVLESSARAEAAEKRGQAFRTLALQLYARAVDQQDVLVERHKALLKIMEDAANLTAAAERSADAGLQTEYDAFVQEAMIVDQ</sequence>
<organism evidence="2 3">
    <name type="scientific">Diplodia seriata</name>
    <dbReference type="NCBI Taxonomy" id="420778"/>
    <lineage>
        <taxon>Eukaryota</taxon>
        <taxon>Fungi</taxon>
        <taxon>Dikarya</taxon>
        <taxon>Ascomycota</taxon>
        <taxon>Pezizomycotina</taxon>
        <taxon>Dothideomycetes</taxon>
        <taxon>Dothideomycetes incertae sedis</taxon>
        <taxon>Botryosphaeriales</taxon>
        <taxon>Botryosphaeriaceae</taxon>
        <taxon>Diplodia</taxon>
    </lineage>
</organism>
<evidence type="ECO:0000256" key="1">
    <source>
        <dbReference type="SAM" id="MobiDB-lite"/>
    </source>
</evidence>
<feature type="region of interest" description="Disordered" evidence="1">
    <location>
        <begin position="1"/>
        <end position="52"/>
    </location>
</feature>
<protein>
    <submittedName>
        <fullName evidence="2">Uncharacterized protein</fullName>
    </submittedName>
</protein>